<proteinExistence type="predicted"/>
<evidence type="ECO:0000313" key="2">
    <source>
        <dbReference type="Proteomes" id="UP000828048"/>
    </source>
</evidence>
<dbReference type="EMBL" id="CM037154">
    <property type="protein sequence ID" value="KAH7859535.1"/>
    <property type="molecule type" value="Genomic_DNA"/>
</dbReference>
<reference evidence="1 2" key="1">
    <citation type="journal article" date="2021" name="Hortic Res">
        <title>High-quality reference genome and annotation aids understanding of berry development for evergreen blueberry (Vaccinium darrowii).</title>
        <authorList>
            <person name="Yu J."/>
            <person name="Hulse-Kemp A.M."/>
            <person name="Babiker E."/>
            <person name="Staton M."/>
        </authorList>
    </citation>
    <scope>NUCLEOTIDE SEQUENCE [LARGE SCALE GENOMIC DNA]</scope>
    <source>
        <strain evidence="2">cv. NJ 8807/NJ 8810</strain>
        <tissue evidence="1">Young leaf</tissue>
    </source>
</reference>
<dbReference type="Proteomes" id="UP000828048">
    <property type="component" value="Chromosome 4"/>
</dbReference>
<evidence type="ECO:0000313" key="1">
    <source>
        <dbReference type="EMBL" id="KAH7859535.1"/>
    </source>
</evidence>
<accession>A0ACB7Z163</accession>
<organism evidence="1 2">
    <name type="scientific">Vaccinium darrowii</name>
    <dbReference type="NCBI Taxonomy" id="229202"/>
    <lineage>
        <taxon>Eukaryota</taxon>
        <taxon>Viridiplantae</taxon>
        <taxon>Streptophyta</taxon>
        <taxon>Embryophyta</taxon>
        <taxon>Tracheophyta</taxon>
        <taxon>Spermatophyta</taxon>
        <taxon>Magnoliopsida</taxon>
        <taxon>eudicotyledons</taxon>
        <taxon>Gunneridae</taxon>
        <taxon>Pentapetalae</taxon>
        <taxon>asterids</taxon>
        <taxon>Ericales</taxon>
        <taxon>Ericaceae</taxon>
        <taxon>Vaccinioideae</taxon>
        <taxon>Vaccinieae</taxon>
        <taxon>Vaccinium</taxon>
    </lineage>
</organism>
<gene>
    <name evidence="1" type="ORF">Vadar_002292</name>
</gene>
<name>A0ACB7Z163_9ERIC</name>
<comment type="caution">
    <text evidence="1">The sequence shown here is derived from an EMBL/GenBank/DDBJ whole genome shotgun (WGS) entry which is preliminary data.</text>
</comment>
<protein>
    <submittedName>
        <fullName evidence="1">Uncharacterized protein</fullName>
    </submittedName>
</protein>
<keyword evidence="2" id="KW-1185">Reference proteome</keyword>
<sequence>METRSAKKKRLSISQNKSHRSGGEDRISDLPDAILHHILFLLPIKSTAQTGVLSKRWRSIWTSLPDLDFTTITHFPNNNIVTTRKRVQSRLTKGMESMEFINHVLSRRGNHSDLRTLRFCAQFTFSRLNSLIRCAVRHRVRELDIEVATNDYFNFPRCIVTCDSLRVFKLKSRYPGFRLPPPCIMKKGFQSLHTLSLSLVILYDQSSLNDLFTESSFPLLKKLNLDACFGLKHLKICCKGVEDLSVENCFQLNDLEVFCGKLERLRVASCFDVHGSDSWVKIDAPRLRILVWEYNAITERCCLENLCSIDEASVGFFVLHEEITAAKLLSVAGFLSGLCHAKSFTLESRCVEILSKNNHFTSTILLHPFNNLKTLELHTSLDKHNIPALACLFQSSPTLHTLIIKIINDYKIERRRWNRELWDLSSSGEDRYWESQMQALKSFLHHLKVVKIDGFSECENDISLAKFLLKHGKVLQELTLSSRHHNARDSIRRERIKSQMMGFSRASSKAKIAFQ</sequence>